<evidence type="ECO:0000256" key="1">
    <source>
        <dbReference type="SAM" id="SignalP"/>
    </source>
</evidence>
<dbReference type="AlphaFoldDB" id="A0A7X1BAW0"/>
<protein>
    <submittedName>
        <fullName evidence="2">Uncharacterized protein</fullName>
    </submittedName>
</protein>
<dbReference type="EMBL" id="JACHVC010000013">
    <property type="protein sequence ID" value="MBC2607590.1"/>
    <property type="molecule type" value="Genomic_DNA"/>
</dbReference>
<keyword evidence="3" id="KW-1185">Reference proteome</keyword>
<dbReference type="PROSITE" id="PS51257">
    <property type="entry name" value="PROKAR_LIPOPROTEIN"/>
    <property type="match status" value="1"/>
</dbReference>
<dbReference type="Proteomes" id="UP000526501">
    <property type="component" value="Unassembled WGS sequence"/>
</dbReference>
<feature type="chain" id="PRO_5031406683" evidence="1">
    <location>
        <begin position="25"/>
        <end position="136"/>
    </location>
</feature>
<keyword evidence="1" id="KW-0732">Signal</keyword>
<name>A0A7X1BAW0_9BACT</name>
<accession>A0A7X1BAW0</accession>
<evidence type="ECO:0000313" key="3">
    <source>
        <dbReference type="Proteomes" id="UP000526501"/>
    </source>
</evidence>
<comment type="caution">
    <text evidence="2">The sequence shown here is derived from an EMBL/GenBank/DDBJ whole genome shotgun (WGS) entry which is preliminary data.</text>
</comment>
<dbReference type="RefSeq" id="WP_185661466.1">
    <property type="nucleotide sequence ID" value="NZ_CAWPOO010000013.1"/>
</dbReference>
<proteinExistence type="predicted"/>
<organism evidence="2 3">
    <name type="scientific">Pelagicoccus albus</name>
    <dbReference type="NCBI Taxonomy" id="415222"/>
    <lineage>
        <taxon>Bacteria</taxon>
        <taxon>Pseudomonadati</taxon>
        <taxon>Verrucomicrobiota</taxon>
        <taxon>Opitutia</taxon>
        <taxon>Puniceicoccales</taxon>
        <taxon>Pelagicoccaceae</taxon>
        <taxon>Pelagicoccus</taxon>
    </lineage>
</organism>
<feature type="signal peptide" evidence="1">
    <location>
        <begin position="1"/>
        <end position="24"/>
    </location>
</feature>
<sequence>MKTISISLALACIAITGCSGPSLATRIDEGMVAFDSWPIEVQEKVRAGEIEVGFDREQVRMAWGEPDLVQENAGGIGDSEIWLWEKKTPRIGIGIGVGSYGRHSGVSGSVGTSVGGDIRVKKEVVFKDGKVDSYSN</sequence>
<evidence type="ECO:0000313" key="2">
    <source>
        <dbReference type="EMBL" id="MBC2607590.1"/>
    </source>
</evidence>
<reference evidence="2 3" key="1">
    <citation type="submission" date="2020-07" db="EMBL/GenBank/DDBJ databases">
        <authorList>
            <person name="Feng X."/>
        </authorList>
    </citation>
    <scope>NUCLEOTIDE SEQUENCE [LARGE SCALE GENOMIC DNA]</scope>
    <source>
        <strain evidence="2 3">JCM23202</strain>
    </source>
</reference>
<gene>
    <name evidence="2" type="ORF">H5P27_16175</name>
</gene>